<proteinExistence type="predicted"/>
<dbReference type="AlphaFoldDB" id="A0A3M7SPV7"/>
<name>A0A3M7SPV7_BRAPC</name>
<gene>
    <name evidence="2" type="ORF">BpHYR1_023949</name>
</gene>
<evidence type="ECO:0000256" key="1">
    <source>
        <dbReference type="SAM" id="Phobius"/>
    </source>
</evidence>
<keyword evidence="1" id="KW-0812">Transmembrane</keyword>
<keyword evidence="3" id="KW-1185">Reference proteome</keyword>
<sequence>MTDSNPLHSLSYCLSINFNYIVSYLVFRYKFTLILSKRKKIFSGLLKFPVLDAKISNKFIQFECTISGQFCGGWGDRLKGILSTYAISMIIDREFTIKMTRDCDLRRILEPNEINWDHEQVPLKVKNGIFLVMML</sequence>
<feature type="transmembrane region" description="Helical" evidence="1">
    <location>
        <begin position="6"/>
        <end position="27"/>
    </location>
</feature>
<dbReference type="STRING" id="10195.A0A3M7SPV7"/>
<protein>
    <submittedName>
        <fullName evidence="2">Uncharacterized protein</fullName>
    </submittedName>
</protein>
<dbReference type="EMBL" id="REGN01000982">
    <property type="protein sequence ID" value="RNA37766.1"/>
    <property type="molecule type" value="Genomic_DNA"/>
</dbReference>
<keyword evidence="1" id="KW-1133">Transmembrane helix</keyword>
<dbReference type="OrthoDB" id="9979734at2759"/>
<evidence type="ECO:0000313" key="3">
    <source>
        <dbReference type="Proteomes" id="UP000276133"/>
    </source>
</evidence>
<reference evidence="2 3" key="1">
    <citation type="journal article" date="2018" name="Sci. Rep.">
        <title>Genomic signatures of local adaptation to the degree of environmental predictability in rotifers.</title>
        <authorList>
            <person name="Franch-Gras L."/>
            <person name="Hahn C."/>
            <person name="Garcia-Roger E.M."/>
            <person name="Carmona M.J."/>
            <person name="Serra M."/>
            <person name="Gomez A."/>
        </authorList>
    </citation>
    <scope>NUCLEOTIDE SEQUENCE [LARGE SCALE GENOMIC DNA]</scope>
    <source>
        <strain evidence="2">HYR1</strain>
    </source>
</reference>
<accession>A0A3M7SPV7</accession>
<keyword evidence="1" id="KW-0472">Membrane</keyword>
<evidence type="ECO:0000313" key="2">
    <source>
        <dbReference type="EMBL" id="RNA37766.1"/>
    </source>
</evidence>
<comment type="caution">
    <text evidence="2">The sequence shown here is derived from an EMBL/GenBank/DDBJ whole genome shotgun (WGS) entry which is preliminary data.</text>
</comment>
<organism evidence="2 3">
    <name type="scientific">Brachionus plicatilis</name>
    <name type="common">Marine rotifer</name>
    <name type="synonym">Brachionus muelleri</name>
    <dbReference type="NCBI Taxonomy" id="10195"/>
    <lineage>
        <taxon>Eukaryota</taxon>
        <taxon>Metazoa</taxon>
        <taxon>Spiralia</taxon>
        <taxon>Gnathifera</taxon>
        <taxon>Rotifera</taxon>
        <taxon>Eurotatoria</taxon>
        <taxon>Monogononta</taxon>
        <taxon>Pseudotrocha</taxon>
        <taxon>Ploima</taxon>
        <taxon>Brachionidae</taxon>
        <taxon>Brachionus</taxon>
    </lineage>
</organism>
<dbReference type="Proteomes" id="UP000276133">
    <property type="component" value="Unassembled WGS sequence"/>
</dbReference>